<gene>
    <name evidence="2" type="ORF">HaLaN_16952</name>
</gene>
<evidence type="ECO:0000256" key="1">
    <source>
        <dbReference type="SAM" id="MobiDB-lite"/>
    </source>
</evidence>
<organism evidence="2 3">
    <name type="scientific">Haematococcus lacustris</name>
    <name type="common">Green alga</name>
    <name type="synonym">Haematococcus pluvialis</name>
    <dbReference type="NCBI Taxonomy" id="44745"/>
    <lineage>
        <taxon>Eukaryota</taxon>
        <taxon>Viridiplantae</taxon>
        <taxon>Chlorophyta</taxon>
        <taxon>core chlorophytes</taxon>
        <taxon>Chlorophyceae</taxon>
        <taxon>CS clade</taxon>
        <taxon>Chlamydomonadales</taxon>
        <taxon>Haematococcaceae</taxon>
        <taxon>Haematococcus</taxon>
    </lineage>
</organism>
<accession>A0A699ZF81</accession>
<dbReference type="Proteomes" id="UP000485058">
    <property type="component" value="Unassembled WGS sequence"/>
</dbReference>
<feature type="region of interest" description="Disordered" evidence="1">
    <location>
        <begin position="60"/>
        <end position="83"/>
    </location>
</feature>
<reference evidence="2 3" key="1">
    <citation type="submission" date="2020-02" db="EMBL/GenBank/DDBJ databases">
        <title>Draft genome sequence of Haematococcus lacustris strain NIES-144.</title>
        <authorList>
            <person name="Morimoto D."/>
            <person name="Nakagawa S."/>
            <person name="Yoshida T."/>
            <person name="Sawayama S."/>
        </authorList>
    </citation>
    <scope>NUCLEOTIDE SEQUENCE [LARGE SCALE GENOMIC DNA]</scope>
    <source>
        <strain evidence="2 3">NIES-144</strain>
    </source>
</reference>
<evidence type="ECO:0000313" key="3">
    <source>
        <dbReference type="Proteomes" id="UP000485058"/>
    </source>
</evidence>
<sequence>MYTDRASPQKQQDQLQEPRSPTLLAGMHEPRELDVLCSTQYVARRRREEFQAWVCSKSQTPRRGDVEGGSADSSSHAPQDDVEERRAARFQLFKERQTAASAARVQSLEAVRARAAAFLARRERALAKVANAGEALGQALQRQMAAADERRSALLEAERCRLKQEHMLVLTTARLVRFAMAAVLSIHAAELSCRVGDVQGGGRCRLGAARRWTEQKRAAHCNGSSLKPKRPATPGWPMRLPKPVARWRALSCRPATDRSA</sequence>
<proteinExistence type="predicted"/>
<dbReference type="AlphaFoldDB" id="A0A699ZF81"/>
<keyword evidence="3" id="KW-1185">Reference proteome</keyword>
<feature type="region of interest" description="Disordered" evidence="1">
    <location>
        <begin position="1"/>
        <end position="29"/>
    </location>
</feature>
<protein>
    <submittedName>
        <fullName evidence="2">Uncharacterized protein</fullName>
    </submittedName>
</protein>
<evidence type="ECO:0000313" key="2">
    <source>
        <dbReference type="EMBL" id="GFH19920.1"/>
    </source>
</evidence>
<dbReference type="EMBL" id="BLLF01001542">
    <property type="protein sequence ID" value="GFH19920.1"/>
    <property type="molecule type" value="Genomic_DNA"/>
</dbReference>
<feature type="compositionally biased region" description="Polar residues" evidence="1">
    <location>
        <begin position="1"/>
        <end position="19"/>
    </location>
</feature>
<comment type="caution">
    <text evidence="2">The sequence shown here is derived from an EMBL/GenBank/DDBJ whole genome shotgun (WGS) entry which is preliminary data.</text>
</comment>
<name>A0A699ZF81_HAELA</name>